<dbReference type="EC" id="2.7.7.7" evidence="1"/>
<dbReference type="SUPFAM" id="SSF52540">
    <property type="entry name" value="P-loop containing nucleoside triphosphate hydrolases"/>
    <property type="match status" value="1"/>
</dbReference>
<dbReference type="PANTHER" id="PTHR34388">
    <property type="entry name" value="DNA POLYMERASE III SUBUNIT DELTA"/>
    <property type="match status" value="1"/>
</dbReference>
<evidence type="ECO:0000256" key="4">
    <source>
        <dbReference type="ARBA" id="ARBA00022695"/>
    </source>
</evidence>
<comment type="catalytic activity">
    <reaction evidence="8">
        <text>DNA(n) + a 2'-deoxyribonucleoside 5'-triphosphate = DNA(n+1) + diphosphate</text>
        <dbReference type="Rhea" id="RHEA:22508"/>
        <dbReference type="Rhea" id="RHEA-COMP:17339"/>
        <dbReference type="Rhea" id="RHEA-COMP:17340"/>
        <dbReference type="ChEBI" id="CHEBI:33019"/>
        <dbReference type="ChEBI" id="CHEBI:61560"/>
        <dbReference type="ChEBI" id="CHEBI:173112"/>
        <dbReference type="EC" id="2.7.7.7"/>
    </reaction>
</comment>
<evidence type="ECO:0000256" key="5">
    <source>
        <dbReference type="ARBA" id="ARBA00022705"/>
    </source>
</evidence>
<reference evidence="11 12" key="1">
    <citation type="journal article" date="2016" name="Nat. Commun.">
        <title>Thousands of microbial genomes shed light on interconnected biogeochemical processes in an aquifer system.</title>
        <authorList>
            <person name="Anantharaman K."/>
            <person name="Brown C.T."/>
            <person name="Hug L.A."/>
            <person name="Sharon I."/>
            <person name="Castelle C.J."/>
            <person name="Probst A.J."/>
            <person name="Thomas B.C."/>
            <person name="Singh A."/>
            <person name="Wilkins M.J."/>
            <person name="Karaoz U."/>
            <person name="Brodie E.L."/>
            <person name="Williams K.H."/>
            <person name="Hubbard S.S."/>
            <person name="Banfield J.F."/>
        </authorList>
    </citation>
    <scope>NUCLEOTIDE SEQUENCE [LARGE SCALE GENOMIC DNA]</scope>
</reference>
<organism evidence="11 12">
    <name type="scientific">Candidatus Edwardsbacteria bacterium GWF2_54_11</name>
    <dbReference type="NCBI Taxonomy" id="1817851"/>
    <lineage>
        <taxon>Bacteria</taxon>
        <taxon>Candidatus Edwardsiibacteriota</taxon>
    </lineage>
</organism>
<dbReference type="InterPro" id="IPR010372">
    <property type="entry name" value="DNA_pol3_delta_N"/>
</dbReference>
<dbReference type="PANTHER" id="PTHR34388:SF1">
    <property type="entry name" value="DNA POLYMERASE III SUBUNIT DELTA"/>
    <property type="match status" value="1"/>
</dbReference>
<comment type="similarity">
    <text evidence="7">Belongs to the DNA polymerase HolA subunit family.</text>
</comment>
<proteinExistence type="inferred from homology"/>
<dbReference type="Gene3D" id="3.40.50.300">
    <property type="entry name" value="P-loop containing nucleotide triphosphate hydrolases"/>
    <property type="match status" value="1"/>
</dbReference>
<dbReference type="GO" id="GO:0003677">
    <property type="term" value="F:DNA binding"/>
    <property type="evidence" value="ECO:0007669"/>
    <property type="project" value="InterPro"/>
</dbReference>
<evidence type="ECO:0000259" key="10">
    <source>
        <dbReference type="Pfam" id="PF21694"/>
    </source>
</evidence>
<dbReference type="Gene3D" id="1.20.272.10">
    <property type="match status" value="1"/>
</dbReference>
<comment type="caution">
    <text evidence="11">The sequence shown here is derived from an EMBL/GenBank/DDBJ whole genome shotgun (WGS) entry which is preliminary data.</text>
</comment>
<feature type="domain" description="DNA polymerase III delta subunit-like C-terminal" evidence="10">
    <location>
        <begin position="212"/>
        <end position="329"/>
    </location>
</feature>
<dbReference type="Gene3D" id="1.10.8.60">
    <property type="match status" value="1"/>
</dbReference>
<evidence type="ECO:0000256" key="3">
    <source>
        <dbReference type="ARBA" id="ARBA00022679"/>
    </source>
</evidence>
<dbReference type="EMBL" id="MFFM01000051">
    <property type="protein sequence ID" value="OGF07168.1"/>
    <property type="molecule type" value="Genomic_DNA"/>
</dbReference>
<dbReference type="Pfam" id="PF21694">
    <property type="entry name" value="DNA_pol3_delta_C"/>
    <property type="match status" value="1"/>
</dbReference>
<dbReference type="Pfam" id="PF06144">
    <property type="entry name" value="DNA_pol3_delta"/>
    <property type="match status" value="1"/>
</dbReference>
<keyword evidence="4" id="KW-0548">Nucleotidyltransferase</keyword>
<dbReference type="NCBIfam" id="TIGR01128">
    <property type="entry name" value="holA"/>
    <property type="match status" value="1"/>
</dbReference>
<dbReference type="InterPro" id="IPR027417">
    <property type="entry name" value="P-loop_NTPase"/>
</dbReference>
<evidence type="ECO:0000256" key="2">
    <source>
        <dbReference type="ARBA" id="ARBA00017703"/>
    </source>
</evidence>
<dbReference type="GO" id="GO:0006261">
    <property type="term" value="P:DNA-templated DNA replication"/>
    <property type="evidence" value="ECO:0007669"/>
    <property type="project" value="TreeGrafter"/>
</dbReference>
<evidence type="ECO:0000256" key="6">
    <source>
        <dbReference type="ARBA" id="ARBA00022932"/>
    </source>
</evidence>
<dbReference type="InterPro" id="IPR008921">
    <property type="entry name" value="DNA_pol3_clamp-load_cplx_C"/>
</dbReference>
<evidence type="ECO:0000256" key="1">
    <source>
        <dbReference type="ARBA" id="ARBA00012417"/>
    </source>
</evidence>
<sequence length="331" mass="37263">MTFNDLERQIAAKKIALAYFFPGEEEYLKDQAIGRLALAFLGESQVSQGLERISATEQDGISILQRTQSLGMFAEQRVIVVKEIEALSVKSRKQILEHLDSPGQDVCLILCSVNLDKKTAFYKGLAEKIPTLVFNQLKEAETVKWVMAKASARGLKIVPAGAQMLVEISGNNLGILDKEIEKFEIYTIGQNRSEITEADIKALAGSSFEVESYELAGAICNRDRDRSLILYEKLLSSGEDPVRLVSAVCYQLEKYWKVLLMTARGISPRQIGYSIQSHEYYVNQMIPASRKRTPQQYLWAMGQIYRTEYALKSGRGEPRSLVQKLIYKLSS</sequence>
<evidence type="ECO:0000256" key="7">
    <source>
        <dbReference type="ARBA" id="ARBA00034754"/>
    </source>
</evidence>
<keyword evidence="6" id="KW-0239">DNA-directed DNA polymerase</keyword>
<accession>A0A1F5QY67</accession>
<feature type="domain" description="DNA polymerase III delta N-terminal" evidence="9">
    <location>
        <begin position="19"/>
        <end position="127"/>
    </location>
</feature>
<evidence type="ECO:0000256" key="8">
    <source>
        <dbReference type="ARBA" id="ARBA00049244"/>
    </source>
</evidence>
<dbReference type="Proteomes" id="UP000177230">
    <property type="component" value="Unassembled WGS sequence"/>
</dbReference>
<gene>
    <name evidence="11" type="ORF">A2024_09620</name>
</gene>
<keyword evidence="3" id="KW-0808">Transferase</keyword>
<protein>
    <recommendedName>
        <fullName evidence="2">DNA polymerase III subunit delta</fullName>
        <ecNumber evidence="1">2.7.7.7</ecNumber>
    </recommendedName>
</protein>
<dbReference type="GO" id="GO:0009360">
    <property type="term" value="C:DNA polymerase III complex"/>
    <property type="evidence" value="ECO:0007669"/>
    <property type="project" value="InterPro"/>
</dbReference>
<evidence type="ECO:0000313" key="11">
    <source>
        <dbReference type="EMBL" id="OGF07168.1"/>
    </source>
</evidence>
<dbReference type="SUPFAM" id="SSF48019">
    <property type="entry name" value="post-AAA+ oligomerization domain-like"/>
    <property type="match status" value="1"/>
</dbReference>
<dbReference type="InterPro" id="IPR005790">
    <property type="entry name" value="DNA_polIII_delta"/>
</dbReference>
<dbReference type="InterPro" id="IPR048466">
    <property type="entry name" value="DNA_pol3_delta-like_C"/>
</dbReference>
<evidence type="ECO:0000313" key="12">
    <source>
        <dbReference type="Proteomes" id="UP000177230"/>
    </source>
</evidence>
<dbReference type="AlphaFoldDB" id="A0A1F5QY67"/>
<evidence type="ECO:0000259" key="9">
    <source>
        <dbReference type="Pfam" id="PF06144"/>
    </source>
</evidence>
<keyword evidence="5" id="KW-0235">DNA replication</keyword>
<dbReference type="GO" id="GO:0003887">
    <property type="term" value="F:DNA-directed DNA polymerase activity"/>
    <property type="evidence" value="ECO:0007669"/>
    <property type="project" value="UniProtKB-KW"/>
</dbReference>
<name>A0A1F5QY67_9BACT</name>